<evidence type="ECO:0000313" key="3">
    <source>
        <dbReference type="EMBL" id="CAA9891259.1"/>
    </source>
</evidence>
<dbReference type="AlphaFoldDB" id="A0A8S0WB00"/>
<name>A0A8S0WB00_9GAMM</name>
<feature type="domain" description="Glycine zipper 2TM" evidence="2">
    <location>
        <begin position="80"/>
        <end position="117"/>
    </location>
</feature>
<keyword evidence="4" id="KW-1185">Reference proteome</keyword>
<dbReference type="InterPro" id="IPR008816">
    <property type="entry name" value="Gly_zipper_2TM_dom"/>
</dbReference>
<dbReference type="EMBL" id="CADCXN010000067">
    <property type="protein sequence ID" value="CAA9891259.1"/>
    <property type="molecule type" value="Genomic_DNA"/>
</dbReference>
<dbReference type="GO" id="GO:0019867">
    <property type="term" value="C:outer membrane"/>
    <property type="evidence" value="ECO:0007669"/>
    <property type="project" value="InterPro"/>
</dbReference>
<evidence type="ECO:0000259" key="2">
    <source>
        <dbReference type="Pfam" id="PF05433"/>
    </source>
</evidence>
<gene>
    <name evidence="3" type="ORF">METHB2_380032</name>
</gene>
<dbReference type="Pfam" id="PF05433">
    <property type="entry name" value="Rick_17kDa_Anti"/>
    <property type="match status" value="1"/>
</dbReference>
<dbReference type="Proteomes" id="UP000494216">
    <property type="component" value="Unassembled WGS sequence"/>
</dbReference>
<feature type="chain" id="PRO_5035886304" evidence="1">
    <location>
        <begin position="24"/>
        <end position="120"/>
    </location>
</feature>
<proteinExistence type="predicted"/>
<protein>
    <submittedName>
        <fullName evidence="3">Glycine zipper 2TM protein</fullName>
    </submittedName>
</protein>
<accession>A0A8S0WB00</accession>
<sequence length="120" mass="13455">MNKWLFLINLLAVVSLYSSVTYADHNDWRGHGHHHGWHHHDRYYPQSQVNNYYPQPQANYYARPQPNYYQPPYDPRSHQGLAGGVVGSVLGYEIGNGDPIATGLGAAAGSFLGNGIGRRY</sequence>
<reference evidence="3 4" key="1">
    <citation type="submission" date="2020-02" db="EMBL/GenBank/DDBJ databases">
        <authorList>
            <person name="Hogendoorn C."/>
        </authorList>
    </citation>
    <scope>NUCLEOTIDE SEQUENCE [LARGE SCALE GENOMIC DNA]</scope>
    <source>
        <strain evidence="3">METHB21</strain>
    </source>
</reference>
<organism evidence="3 4">
    <name type="scientific">Candidatus Methylobacter favarea</name>
    <dbReference type="NCBI Taxonomy" id="2707345"/>
    <lineage>
        <taxon>Bacteria</taxon>
        <taxon>Pseudomonadati</taxon>
        <taxon>Pseudomonadota</taxon>
        <taxon>Gammaproteobacteria</taxon>
        <taxon>Methylococcales</taxon>
        <taxon>Methylococcaceae</taxon>
        <taxon>Methylobacter</taxon>
    </lineage>
</organism>
<feature type="signal peptide" evidence="1">
    <location>
        <begin position="1"/>
        <end position="23"/>
    </location>
</feature>
<comment type="caution">
    <text evidence="3">The sequence shown here is derived from an EMBL/GenBank/DDBJ whole genome shotgun (WGS) entry which is preliminary data.</text>
</comment>
<evidence type="ECO:0000313" key="4">
    <source>
        <dbReference type="Proteomes" id="UP000494216"/>
    </source>
</evidence>
<keyword evidence="1" id="KW-0732">Signal</keyword>
<evidence type="ECO:0000256" key="1">
    <source>
        <dbReference type="SAM" id="SignalP"/>
    </source>
</evidence>
<dbReference type="RefSeq" id="WP_174626138.1">
    <property type="nucleotide sequence ID" value="NZ_CADCXN010000067.1"/>
</dbReference>